<evidence type="ECO:0000313" key="2">
    <source>
        <dbReference type="Proteomes" id="UP001281147"/>
    </source>
</evidence>
<keyword evidence="2" id="KW-1185">Reference proteome</keyword>
<organism evidence="1 2">
    <name type="scientific">Vermiconidia calcicola</name>
    <dbReference type="NCBI Taxonomy" id="1690605"/>
    <lineage>
        <taxon>Eukaryota</taxon>
        <taxon>Fungi</taxon>
        <taxon>Dikarya</taxon>
        <taxon>Ascomycota</taxon>
        <taxon>Pezizomycotina</taxon>
        <taxon>Dothideomycetes</taxon>
        <taxon>Dothideomycetidae</taxon>
        <taxon>Mycosphaerellales</taxon>
        <taxon>Extremaceae</taxon>
        <taxon>Vermiconidia</taxon>
    </lineage>
</organism>
<reference evidence="1" key="1">
    <citation type="submission" date="2023-07" db="EMBL/GenBank/DDBJ databases">
        <title>Black Yeasts Isolated from many extreme environments.</title>
        <authorList>
            <person name="Coleine C."/>
            <person name="Stajich J.E."/>
            <person name="Selbmann L."/>
        </authorList>
    </citation>
    <scope>NUCLEOTIDE SEQUENCE</scope>
    <source>
        <strain evidence="1">CCFEE 5714</strain>
    </source>
</reference>
<protein>
    <submittedName>
        <fullName evidence="1">Pho80p cyclin</fullName>
    </submittedName>
</protein>
<dbReference type="Proteomes" id="UP001281147">
    <property type="component" value="Unassembled WGS sequence"/>
</dbReference>
<evidence type="ECO:0000313" key="1">
    <source>
        <dbReference type="EMBL" id="KAK3723776.1"/>
    </source>
</evidence>
<accession>A0ACC3NVP6</accession>
<name>A0ACC3NVP6_9PEZI</name>
<sequence length="392" mass="42812">MSTLTSSPSPAASAFTAASPRASFHISRPRYTTPSPRSHPRSQTTAASPRHAFWTAPPTTTISTASRSGSKQVRVQEDEATEVERRLGYVDSGTQYSPEGYPPTAGRHTAGGGPTEMAANSDSKRKQRRDESPRSLSAYGSSSSGSSIASNARRRPPPEPEPRINPAITQGTSSAAMESQPSNPPTAESTQTSASAPKKSRADSGSVKVMPMLYQNCNSKTLGVMIAIMLMDLIRLNDQIPLRDDQLTRFHSRAPPGISVHDYLQRLIHHATISPPILLSMVWYIDRLCQLYPTFTLNSLTVHRFLITAATVAAKGLSDSFYINSVYAKIGGISVSELAILELEFLQKMQWKIVPQPEVLVDYYTSLVERTDGFTLEGRTISAKYESGHLRE</sequence>
<comment type="caution">
    <text evidence="1">The sequence shown here is derived from an EMBL/GenBank/DDBJ whole genome shotgun (WGS) entry which is preliminary data.</text>
</comment>
<dbReference type="EMBL" id="JAUTXU010000008">
    <property type="protein sequence ID" value="KAK3723776.1"/>
    <property type="molecule type" value="Genomic_DNA"/>
</dbReference>
<proteinExistence type="predicted"/>
<gene>
    <name evidence="1" type="primary">PHO80_1</name>
    <name evidence="1" type="ORF">LTR37_001657</name>
</gene>